<dbReference type="InterPro" id="IPR003841">
    <property type="entry name" value="Na/Pi_transpt"/>
</dbReference>
<feature type="transmembrane region" description="Helical" evidence="6">
    <location>
        <begin position="27"/>
        <end position="49"/>
    </location>
</feature>
<accession>B6BHW5</accession>
<dbReference type="PANTHER" id="PTHR10010:SF46">
    <property type="entry name" value="SODIUM-DEPENDENT PHOSPHATE TRANSPORT PROTEIN 2B"/>
    <property type="match status" value="1"/>
</dbReference>
<evidence type="ECO:0000313" key="7">
    <source>
        <dbReference type="EMBL" id="EHP30117.1"/>
    </source>
</evidence>
<organism evidence="7 8">
    <name type="scientific">Sulfurimonas gotlandica (strain DSM 19862 / JCM 16533 / GD1)</name>
    <dbReference type="NCBI Taxonomy" id="929558"/>
    <lineage>
        <taxon>Bacteria</taxon>
        <taxon>Pseudomonadati</taxon>
        <taxon>Campylobacterota</taxon>
        <taxon>Epsilonproteobacteria</taxon>
        <taxon>Campylobacterales</taxon>
        <taxon>Sulfurimonadaceae</taxon>
        <taxon>Sulfurimonas</taxon>
    </lineage>
</organism>
<dbReference type="Proteomes" id="UP000006431">
    <property type="component" value="Unassembled WGS sequence"/>
</dbReference>
<feature type="transmembrane region" description="Helical" evidence="6">
    <location>
        <begin position="100"/>
        <end position="124"/>
    </location>
</feature>
<evidence type="ECO:0000256" key="5">
    <source>
        <dbReference type="ARBA" id="ARBA00023136"/>
    </source>
</evidence>
<gene>
    <name evidence="7" type="ORF">SMGD1_1593</name>
</gene>
<proteinExistence type="predicted"/>
<evidence type="ECO:0000256" key="4">
    <source>
        <dbReference type="ARBA" id="ARBA00022989"/>
    </source>
</evidence>
<keyword evidence="2" id="KW-1003">Cell membrane</keyword>
<dbReference type="GO" id="GO:0044341">
    <property type="term" value="P:sodium-dependent phosphate transport"/>
    <property type="evidence" value="ECO:0007669"/>
    <property type="project" value="InterPro"/>
</dbReference>
<dbReference type="STRING" id="929558.SMGD1_1593"/>
<dbReference type="NCBIfam" id="NF037997">
    <property type="entry name" value="Na_Pi_symport"/>
    <property type="match status" value="1"/>
</dbReference>
<feature type="transmembrane region" description="Helical" evidence="6">
    <location>
        <begin position="308"/>
        <end position="330"/>
    </location>
</feature>
<feature type="transmembrane region" description="Helical" evidence="6">
    <location>
        <begin position="192"/>
        <end position="225"/>
    </location>
</feature>
<dbReference type="HOGENOM" id="CLU_025623_1_0_7"/>
<reference evidence="7 8" key="1">
    <citation type="journal article" date="2012" name="Proc. Natl. Acad. Sci. U.S.A.">
        <title>Genome and physiology of a model Epsilonproteobacterium responsible for sulfide detoxification in marine oxygen depletion zones.</title>
        <authorList>
            <person name="Grote J."/>
            <person name="Schott T."/>
            <person name="Bruckner C.G."/>
            <person name="Glockner F.O."/>
            <person name="Jost G."/>
            <person name="Teeling H."/>
            <person name="Labrenz M."/>
            <person name="Jurgens K."/>
        </authorList>
    </citation>
    <scope>NUCLEOTIDE SEQUENCE [LARGE SCALE GENOMIC DNA]</scope>
    <source>
        <strain evidence="7 8">GD1</strain>
    </source>
</reference>
<comment type="subcellular location">
    <subcellularLocation>
        <location evidence="1">Cell membrane</location>
        <topology evidence="1">Multi-pass membrane protein</topology>
    </subcellularLocation>
</comment>
<dbReference type="GO" id="GO:0005436">
    <property type="term" value="F:sodium:phosphate symporter activity"/>
    <property type="evidence" value="ECO:0007669"/>
    <property type="project" value="InterPro"/>
</dbReference>
<comment type="caution">
    <text evidence="7">The sequence shown here is derived from an EMBL/GenBank/DDBJ whole genome shotgun (WGS) entry which is preliminary data.</text>
</comment>
<protein>
    <submittedName>
        <fullName evidence="7">Na+/Pi-cotransporter</fullName>
    </submittedName>
</protein>
<feature type="transmembrane region" description="Helical" evidence="6">
    <location>
        <begin position="130"/>
        <end position="147"/>
    </location>
</feature>
<dbReference type="eggNOG" id="COG1283">
    <property type="taxonomic scope" value="Bacteria"/>
</dbReference>
<dbReference type="PANTHER" id="PTHR10010">
    <property type="entry name" value="SOLUTE CARRIER FAMILY 34 SODIUM PHOSPHATE , MEMBER 2-RELATED"/>
    <property type="match status" value="1"/>
</dbReference>
<accession>H1FUG5</accession>
<feature type="transmembrane region" description="Helical" evidence="6">
    <location>
        <begin position="69"/>
        <end position="93"/>
    </location>
</feature>
<dbReference type="AlphaFoldDB" id="B6BHW5"/>
<feature type="transmembrane region" description="Helical" evidence="6">
    <location>
        <begin position="268"/>
        <end position="296"/>
    </location>
</feature>
<dbReference type="OrthoDB" id="9763003at2"/>
<evidence type="ECO:0000256" key="6">
    <source>
        <dbReference type="SAM" id="Phobius"/>
    </source>
</evidence>
<dbReference type="GO" id="GO:0005886">
    <property type="term" value="C:plasma membrane"/>
    <property type="evidence" value="ECO:0007669"/>
    <property type="project" value="UniProtKB-SubCell"/>
</dbReference>
<keyword evidence="8" id="KW-1185">Reference proteome</keyword>
<dbReference type="PATRIC" id="fig|929558.5.peg.1584"/>
<feature type="transmembrane region" description="Helical" evidence="6">
    <location>
        <begin position="237"/>
        <end position="256"/>
    </location>
</feature>
<dbReference type="RefSeq" id="WP_008335418.1">
    <property type="nucleotide sequence ID" value="NZ_AFRZ01000001.1"/>
</dbReference>
<evidence type="ECO:0000256" key="2">
    <source>
        <dbReference type="ARBA" id="ARBA00022475"/>
    </source>
</evidence>
<evidence type="ECO:0000256" key="3">
    <source>
        <dbReference type="ARBA" id="ARBA00022692"/>
    </source>
</evidence>
<dbReference type="EMBL" id="AFRZ01000001">
    <property type="protein sequence ID" value="EHP30117.1"/>
    <property type="molecule type" value="Genomic_DNA"/>
</dbReference>
<keyword evidence="5 6" id="KW-0472">Membrane</keyword>
<dbReference type="Pfam" id="PF02690">
    <property type="entry name" value="Na_Pi_cotrans"/>
    <property type="match status" value="2"/>
</dbReference>
<sequence>MDFKKYIYPLFLLALAYLLFSSDDAKLIVAGITIFLIGMVFMEDGFKLFSGGVMEKVLKKTTSSVPKAIGAGFLATAILQSSSLLTIIVISFLSAELITLSGAIALIFGSNIGSTTTAWIVAAFGVKIKIAQFALPMIIFGVVFRFNNNKSYQGLGTILVGLGFVFLGIAYMKDGFDALSNGINLASYAMDGYLGVLVYVLVGAVATVVIQSSAATMALIITALATGQIEYFNALELAIGANIGTTVTAVLGSLNSNANGKRLAVAHLIFNLVTAFVAIVFLYQLASMVTLLSGFIGIDAKDYAMQLALFHTIFNVLGILLVAPFTSYLVKFLESIFVTVENIDKAKYLDDVVINVPEAALEAIKKEVEHLYDNAVEVLSHALFLHRHQYLGCKDMSSVIKHSDKDINTDINIFYDTNIKEVYGQIIYYATLAQENMSEEQKHKVYDLKVSCKDIVESIKYVRELQKNIRIYLNSSNEVMKDEYNFLRTEIAETIDSINKIRNFEDDLDILSRIELLKKEVDKLNLIESGKIDSLIRTNQINKKMATSLINDSSFAYDISKNLIHTASVLWIKDSDIQDLRESS</sequence>
<feature type="transmembrane region" description="Helical" evidence="6">
    <location>
        <begin position="6"/>
        <end position="22"/>
    </location>
</feature>
<name>B6BHW5_SULGG</name>
<feature type="transmembrane region" description="Helical" evidence="6">
    <location>
        <begin position="154"/>
        <end position="172"/>
    </location>
</feature>
<keyword evidence="3 6" id="KW-0812">Transmembrane</keyword>
<keyword evidence="4 6" id="KW-1133">Transmembrane helix</keyword>
<evidence type="ECO:0000256" key="1">
    <source>
        <dbReference type="ARBA" id="ARBA00004651"/>
    </source>
</evidence>
<evidence type="ECO:0000313" key="8">
    <source>
        <dbReference type="Proteomes" id="UP000006431"/>
    </source>
</evidence>